<dbReference type="EMBL" id="GBXM01019825">
    <property type="protein sequence ID" value="JAH88752.1"/>
    <property type="molecule type" value="Transcribed_RNA"/>
</dbReference>
<accession>A0A0E9WEJ1</accession>
<sequence>MLYLKGMFCRDLKGILRPTGSKSGLDLSNRVLTNTNLVFQIQGEKIFNKIIIIKIIILSIKPSITTTG</sequence>
<reference evidence="1" key="1">
    <citation type="submission" date="2014-11" db="EMBL/GenBank/DDBJ databases">
        <authorList>
            <person name="Amaro Gonzalez C."/>
        </authorList>
    </citation>
    <scope>NUCLEOTIDE SEQUENCE</scope>
</reference>
<evidence type="ECO:0000313" key="1">
    <source>
        <dbReference type="EMBL" id="JAH88752.1"/>
    </source>
</evidence>
<organism evidence="1">
    <name type="scientific">Anguilla anguilla</name>
    <name type="common">European freshwater eel</name>
    <name type="synonym">Muraena anguilla</name>
    <dbReference type="NCBI Taxonomy" id="7936"/>
    <lineage>
        <taxon>Eukaryota</taxon>
        <taxon>Metazoa</taxon>
        <taxon>Chordata</taxon>
        <taxon>Craniata</taxon>
        <taxon>Vertebrata</taxon>
        <taxon>Euteleostomi</taxon>
        <taxon>Actinopterygii</taxon>
        <taxon>Neopterygii</taxon>
        <taxon>Teleostei</taxon>
        <taxon>Anguilliformes</taxon>
        <taxon>Anguillidae</taxon>
        <taxon>Anguilla</taxon>
    </lineage>
</organism>
<name>A0A0E9WEJ1_ANGAN</name>
<proteinExistence type="predicted"/>
<dbReference type="AlphaFoldDB" id="A0A0E9WEJ1"/>
<reference evidence="1" key="2">
    <citation type="journal article" date="2015" name="Fish Shellfish Immunol.">
        <title>Early steps in the European eel (Anguilla anguilla)-Vibrio vulnificus interaction in the gills: Role of the RtxA13 toxin.</title>
        <authorList>
            <person name="Callol A."/>
            <person name="Pajuelo D."/>
            <person name="Ebbesson L."/>
            <person name="Teles M."/>
            <person name="MacKenzie S."/>
            <person name="Amaro C."/>
        </authorList>
    </citation>
    <scope>NUCLEOTIDE SEQUENCE</scope>
</reference>
<protein>
    <submittedName>
        <fullName evidence="1">Uncharacterized protein</fullName>
    </submittedName>
</protein>